<protein>
    <submittedName>
        <fullName evidence="8">Major facilitator superfamily MFS_1</fullName>
    </submittedName>
</protein>
<keyword evidence="2" id="KW-1003">Cell membrane</keyword>
<dbReference type="OrthoDB" id="9814237at2"/>
<gene>
    <name evidence="8" type="ordered locus">Acel_0483</name>
</gene>
<dbReference type="PANTHER" id="PTHR43124">
    <property type="entry name" value="PURINE EFFLUX PUMP PBUE"/>
    <property type="match status" value="1"/>
</dbReference>
<keyword evidence="9" id="KW-1185">Reference proteome</keyword>
<accession>A0LS46</accession>
<dbReference type="eggNOG" id="COG2814">
    <property type="taxonomic scope" value="Bacteria"/>
</dbReference>
<feature type="transmembrane region" description="Helical" evidence="6">
    <location>
        <begin position="337"/>
        <end position="365"/>
    </location>
</feature>
<dbReference type="SUPFAM" id="SSF103473">
    <property type="entry name" value="MFS general substrate transporter"/>
    <property type="match status" value="1"/>
</dbReference>
<sequence length="426" mass="43080">MTETSTSTVVPATTSSGPERAALRSADVVVLSIGTFTLGVDGFVLSGLLPRVARSLHVTVSTAGQLTTLFALVYAVGSPLIATLTGSWDRRRVLAAGMSVFICGMIIQATGTDFAAVAAGRVLAALGAAGYQATAYSTAGILSDDRHRARSLAIVAGGSSAALVAGLPFGILVGQMWGWRSAMWVLVVLAVVSAIAVRLLPPAHAPALGLRQRALALTDRRVLGVLAGTVTVLTPAFVVIAYLPAIVQTGGAWIVAAMLAYGSGQVTGTSVVARLIRQRSARTTYVVGAVGVTVTVAMLAATRHWLPVAVGTMAALGLSVGLTIVPQQHRLFATVPALASVAVGLNGSSIYVGTAIGAAVGGIALAGAGSAAPAVAAAAIGVVAVALGVWVVPERMSRPQPTLIDAASDWHVERMVAENTSIDACR</sequence>
<dbReference type="KEGG" id="ace:Acel_0483"/>
<dbReference type="EMBL" id="CP000481">
    <property type="protein sequence ID" value="ABK52256.1"/>
    <property type="molecule type" value="Genomic_DNA"/>
</dbReference>
<feature type="transmembrane region" description="Helical" evidence="6">
    <location>
        <begin position="222"/>
        <end position="245"/>
    </location>
</feature>
<feature type="transmembrane region" description="Helical" evidence="6">
    <location>
        <begin position="371"/>
        <end position="392"/>
    </location>
</feature>
<feature type="transmembrane region" description="Helical" evidence="6">
    <location>
        <begin position="251"/>
        <end position="273"/>
    </location>
</feature>
<feature type="transmembrane region" description="Helical" evidence="6">
    <location>
        <begin position="93"/>
        <end position="110"/>
    </location>
</feature>
<feature type="transmembrane region" description="Helical" evidence="6">
    <location>
        <begin position="69"/>
        <end position="86"/>
    </location>
</feature>
<feature type="transmembrane region" description="Helical" evidence="6">
    <location>
        <begin position="183"/>
        <end position="201"/>
    </location>
</feature>
<feature type="transmembrane region" description="Helical" evidence="6">
    <location>
        <begin position="28"/>
        <end position="49"/>
    </location>
</feature>
<evidence type="ECO:0000313" key="9">
    <source>
        <dbReference type="Proteomes" id="UP000008221"/>
    </source>
</evidence>
<reference evidence="8 9" key="1">
    <citation type="journal article" date="2009" name="Genome Res.">
        <title>Complete genome of the cellulolytic thermophile Acidothermus cellulolyticus 11B provides insights into its ecophysiological and evolutionary adaptations.</title>
        <authorList>
            <person name="Barabote R.D."/>
            <person name="Xie G."/>
            <person name="Leu D.H."/>
            <person name="Normand P."/>
            <person name="Necsulea A."/>
            <person name="Daubin V."/>
            <person name="Medigue C."/>
            <person name="Adney W.S."/>
            <person name="Xu X.C."/>
            <person name="Lapidus A."/>
            <person name="Parales R.E."/>
            <person name="Detter C."/>
            <person name="Pujic P."/>
            <person name="Bruce D."/>
            <person name="Lavire C."/>
            <person name="Challacombe J.F."/>
            <person name="Brettin T.S."/>
            <person name="Berry A.M."/>
        </authorList>
    </citation>
    <scope>NUCLEOTIDE SEQUENCE [LARGE SCALE GENOMIC DNA]</scope>
    <source>
        <strain evidence="9">ATCC 43068 / DSM 8971 / 11B</strain>
    </source>
</reference>
<organism evidence="8 9">
    <name type="scientific">Acidothermus cellulolyticus (strain ATCC 43068 / DSM 8971 / 11B)</name>
    <dbReference type="NCBI Taxonomy" id="351607"/>
    <lineage>
        <taxon>Bacteria</taxon>
        <taxon>Bacillati</taxon>
        <taxon>Actinomycetota</taxon>
        <taxon>Actinomycetes</taxon>
        <taxon>Acidothermales</taxon>
        <taxon>Acidothermaceae</taxon>
        <taxon>Acidothermus</taxon>
    </lineage>
</organism>
<keyword evidence="3 6" id="KW-0812">Transmembrane</keyword>
<feature type="transmembrane region" description="Helical" evidence="6">
    <location>
        <begin position="122"/>
        <end position="142"/>
    </location>
</feature>
<dbReference type="PROSITE" id="PS50850">
    <property type="entry name" value="MFS"/>
    <property type="match status" value="1"/>
</dbReference>
<dbReference type="Pfam" id="PF07690">
    <property type="entry name" value="MFS_1"/>
    <property type="match status" value="1"/>
</dbReference>
<keyword evidence="4 6" id="KW-1133">Transmembrane helix</keyword>
<evidence type="ECO:0000256" key="2">
    <source>
        <dbReference type="ARBA" id="ARBA00022475"/>
    </source>
</evidence>
<evidence type="ECO:0000256" key="4">
    <source>
        <dbReference type="ARBA" id="ARBA00022989"/>
    </source>
</evidence>
<dbReference type="InterPro" id="IPR050189">
    <property type="entry name" value="MFS_Efflux_Transporters"/>
</dbReference>
<dbReference type="GO" id="GO:0005886">
    <property type="term" value="C:plasma membrane"/>
    <property type="evidence" value="ECO:0007669"/>
    <property type="project" value="UniProtKB-SubCell"/>
</dbReference>
<feature type="domain" description="Major facilitator superfamily (MFS) profile" evidence="7">
    <location>
        <begin position="27"/>
        <end position="396"/>
    </location>
</feature>
<dbReference type="CDD" id="cd17324">
    <property type="entry name" value="MFS_NepI_like"/>
    <property type="match status" value="1"/>
</dbReference>
<dbReference type="RefSeq" id="WP_011719319.1">
    <property type="nucleotide sequence ID" value="NC_008578.1"/>
</dbReference>
<dbReference type="InParanoid" id="A0LS46"/>
<keyword evidence="5 6" id="KW-0472">Membrane</keyword>
<dbReference type="PANTHER" id="PTHR43124:SF3">
    <property type="entry name" value="CHLORAMPHENICOL EFFLUX PUMP RV0191"/>
    <property type="match status" value="1"/>
</dbReference>
<dbReference type="InterPro" id="IPR011701">
    <property type="entry name" value="MFS"/>
</dbReference>
<dbReference type="HOGENOM" id="CLU_001265_61_5_11"/>
<dbReference type="FunCoup" id="A0LS46">
    <property type="interactions" value="1"/>
</dbReference>
<dbReference type="AlphaFoldDB" id="A0LS46"/>
<evidence type="ECO:0000313" key="8">
    <source>
        <dbReference type="EMBL" id="ABK52256.1"/>
    </source>
</evidence>
<feature type="transmembrane region" description="Helical" evidence="6">
    <location>
        <begin position="308"/>
        <end position="325"/>
    </location>
</feature>
<dbReference type="Gene3D" id="1.20.1250.20">
    <property type="entry name" value="MFS general substrate transporter like domains"/>
    <property type="match status" value="1"/>
</dbReference>
<feature type="transmembrane region" description="Helical" evidence="6">
    <location>
        <begin position="285"/>
        <end position="302"/>
    </location>
</feature>
<evidence type="ECO:0000256" key="1">
    <source>
        <dbReference type="ARBA" id="ARBA00004651"/>
    </source>
</evidence>
<evidence type="ECO:0000259" key="7">
    <source>
        <dbReference type="PROSITE" id="PS50850"/>
    </source>
</evidence>
<dbReference type="GO" id="GO:0022857">
    <property type="term" value="F:transmembrane transporter activity"/>
    <property type="evidence" value="ECO:0007669"/>
    <property type="project" value="InterPro"/>
</dbReference>
<dbReference type="InterPro" id="IPR036259">
    <property type="entry name" value="MFS_trans_sf"/>
</dbReference>
<name>A0LS46_ACIC1</name>
<proteinExistence type="predicted"/>
<dbReference type="STRING" id="351607.Acel_0483"/>
<evidence type="ECO:0000256" key="5">
    <source>
        <dbReference type="ARBA" id="ARBA00023136"/>
    </source>
</evidence>
<comment type="subcellular location">
    <subcellularLocation>
        <location evidence="1">Cell membrane</location>
        <topology evidence="1">Multi-pass membrane protein</topology>
    </subcellularLocation>
</comment>
<evidence type="ECO:0000256" key="6">
    <source>
        <dbReference type="SAM" id="Phobius"/>
    </source>
</evidence>
<dbReference type="Proteomes" id="UP000008221">
    <property type="component" value="Chromosome"/>
</dbReference>
<evidence type="ECO:0000256" key="3">
    <source>
        <dbReference type="ARBA" id="ARBA00022692"/>
    </source>
</evidence>
<dbReference type="InterPro" id="IPR020846">
    <property type="entry name" value="MFS_dom"/>
</dbReference>
<feature type="transmembrane region" description="Helical" evidence="6">
    <location>
        <begin position="154"/>
        <end position="177"/>
    </location>
</feature>